<dbReference type="SUPFAM" id="SSF56037">
    <property type="entry name" value="PheT/TilS domain"/>
    <property type="match status" value="1"/>
</dbReference>
<keyword evidence="6 8" id="KW-0067">ATP-binding</keyword>
<keyword evidence="4 8" id="KW-0819">tRNA processing</keyword>
<comment type="caution">
    <text evidence="10">The sequence shown here is derived from an EMBL/GenBank/DDBJ whole genome shotgun (WGS) entry which is preliminary data.</text>
</comment>
<feature type="domain" description="Lysidine-tRNA(Ile) synthetase C-terminal" evidence="9">
    <location>
        <begin position="378"/>
        <end position="442"/>
    </location>
</feature>
<evidence type="ECO:0000256" key="1">
    <source>
        <dbReference type="ARBA" id="ARBA00004496"/>
    </source>
</evidence>
<dbReference type="InterPro" id="IPR014729">
    <property type="entry name" value="Rossmann-like_a/b/a_fold"/>
</dbReference>
<dbReference type="EMBL" id="JBCHKQ010000007">
    <property type="protein sequence ID" value="MEM5948920.1"/>
    <property type="molecule type" value="Genomic_DNA"/>
</dbReference>
<evidence type="ECO:0000256" key="8">
    <source>
        <dbReference type="HAMAP-Rule" id="MF_01161"/>
    </source>
</evidence>
<dbReference type="InterPro" id="IPR011063">
    <property type="entry name" value="TilS/TtcA_N"/>
</dbReference>
<dbReference type="InterPro" id="IPR012796">
    <property type="entry name" value="Lysidine-tRNA-synth_C"/>
</dbReference>
<dbReference type="NCBIfam" id="TIGR02433">
    <property type="entry name" value="lysidine_TilS_C"/>
    <property type="match status" value="1"/>
</dbReference>
<keyword evidence="3 8" id="KW-0436">Ligase</keyword>
<evidence type="ECO:0000256" key="5">
    <source>
        <dbReference type="ARBA" id="ARBA00022741"/>
    </source>
</evidence>
<dbReference type="Gene3D" id="3.40.50.620">
    <property type="entry name" value="HUPs"/>
    <property type="match status" value="1"/>
</dbReference>
<evidence type="ECO:0000259" key="9">
    <source>
        <dbReference type="SMART" id="SM00977"/>
    </source>
</evidence>
<comment type="function">
    <text evidence="8">Ligates lysine onto the cytidine present at position 34 of the AUA codon-specific tRNA(Ile) that contains the anticodon CAU, in an ATP-dependent manner. Cytidine is converted to lysidine, thus changing the amino acid specificity of the tRNA from methionine to isoleucine.</text>
</comment>
<dbReference type="PANTHER" id="PTHR43033:SF1">
    <property type="entry name" value="TRNA(ILE)-LYSIDINE SYNTHASE-RELATED"/>
    <property type="match status" value="1"/>
</dbReference>
<protein>
    <recommendedName>
        <fullName evidence="8">tRNA(Ile)-lysidine synthase</fullName>
        <ecNumber evidence="8">6.3.4.19</ecNumber>
    </recommendedName>
    <alternativeName>
        <fullName evidence="8">tRNA(Ile)-2-lysyl-cytidine synthase</fullName>
    </alternativeName>
    <alternativeName>
        <fullName evidence="8">tRNA(Ile)-lysidine synthetase</fullName>
    </alternativeName>
</protein>
<dbReference type="NCBIfam" id="TIGR02432">
    <property type="entry name" value="lysidine_TilS_N"/>
    <property type="match status" value="1"/>
</dbReference>
<evidence type="ECO:0000256" key="7">
    <source>
        <dbReference type="ARBA" id="ARBA00048539"/>
    </source>
</evidence>
<comment type="similarity">
    <text evidence="8">Belongs to the tRNA(Ile)-lysidine synthase family.</text>
</comment>
<dbReference type="Proteomes" id="UP001466331">
    <property type="component" value="Unassembled WGS sequence"/>
</dbReference>
<evidence type="ECO:0000256" key="4">
    <source>
        <dbReference type="ARBA" id="ARBA00022694"/>
    </source>
</evidence>
<dbReference type="CDD" id="cd01992">
    <property type="entry name" value="TilS_N"/>
    <property type="match status" value="1"/>
</dbReference>
<keyword evidence="5 8" id="KW-0547">Nucleotide-binding</keyword>
<comment type="catalytic activity">
    <reaction evidence="7 8">
        <text>cytidine(34) in tRNA(Ile2) + L-lysine + ATP = lysidine(34) in tRNA(Ile2) + AMP + diphosphate + H(+)</text>
        <dbReference type="Rhea" id="RHEA:43744"/>
        <dbReference type="Rhea" id="RHEA-COMP:10625"/>
        <dbReference type="Rhea" id="RHEA-COMP:10670"/>
        <dbReference type="ChEBI" id="CHEBI:15378"/>
        <dbReference type="ChEBI" id="CHEBI:30616"/>
        <dbReference type="ChEBI" id="CHEBI:32551"/>
        <dbReference type="ChEBI" id="CHEBI:33019"/>
        <dbReference type="ChEBI" id="CHEBI:82748"/>
        <dbReference type="ChEBI" id="CHEBI:83665"/>
        <dbReference type="ChEBI" id="CHEBI:456215"/>
        <dbReference type="EC" id="6.3.4.19"/>
    </reaction>
</comment>
<comment type="subcellular location">
    <subcellularLocation>
        <location evidence="1 8">Cytoplasm</location>
    </subcellularLocation>
</comment>
<dbReference type="InterPro" id="IPR012795">
    <property type="entry name" value="tRNA_Ile_lys_synt_N"/>
</dbReference>
<feature type="binding site" evidence="8">
    <location>
        <begin position="26"/>
        <end position="31"/>
    </location>
    <ligand>
        <name>ATP</name>
        <dbReference type="ChEBI" id="CHEBI:30616"/>
    </ligand>
</feature>
<dbReference type="SMART" id="SM00977">
    <property type="entry name" value="TilS_C"/>
    <property type="match status" value="1"/>
</dbReference>
<dbReference type="PANTHER" id="PTHR43033">
    <property type="entry name" value="TRNA(ILE)-LYSIDINE SYNTHASE-RELATED"/>
    <property type="match status" value="1"/>
</dbReference>
<organism evidence="10 11">
    <name type="scientific">Rarispira pelagica</name>
    <dbReference type="NCBI Taxonomy" id="3141764"/>
    <lineage>
        <taxon>Bacteria</taxon>
        <taxon>Pseudomonadati</taxon>
        <taxon>Spirochaetota</taxon>
        <taxon>Spirochaetia</taxon>
        <taxon>Winmispirales</taxon>
        <taxon>Winmispiraceae</taxon>
        <taxon>Rarispira</taxon>
    </lineage>
</organism>
<dbReference type="SUPFAM" id="SSF52402">
    <property type="entry name" value="Adenine nucleotide alpha hydrolases-like"/>
    <property type="match status" value="1"/>
</dbReference>
<dbReference type="Pfam" id="PF01171">
    <property type="entry name" value="ATP_bind_3"/>
    <property type="match status" value="1"/>
</dbReference>
<evidence type="ECO:0000313" key="11">
    <source>
        <dbReference type="Proteomes" id="UP001466331"/>
    </source>
</evidence>
<keyword evidence="11" id="KW-1185">Reference proteome</keyword>
<evidence type="ECO:0000256" key="2">
    <source>
        <dbReference type="ARBA" id="ARBA00022490"/>
    </source>
</evidence>
<evidence type="ECO:0000313" key="10">
    <source>
        <dbReference type="EMBL" id="MEM5948920.1"/>
    </source>
</evidence>
<gene>
    <name evidence="8 10" type="primary">tilS</name>
    <name evidence="10" type="ORF">WKV44_10250</name>
</gene>
<accession>A0ABU9UE56</accession>
<comment type="domain">
    <text evidence="8">The N-terminal region contains the highly conserved SGGXDS motif, predicted to be a P-loop motif involved in ATP binding.</text>
</comment>
<keyword evidence="2 8" id="KW-0963">Cytoplasm</keyword>
<dbReference type="RefSeq" id="WP_420070372.1">
    <property type="nucleotide sequence ID" value="NZ_JBCHKQ010000007.1"/>
</dbReference>
<reference evidence="10 11" key="1">
    <citation type="submission" date="2024-03" db="EMBL/GenBank/DDBJ databases">
        <title>Ignisphaera cupida sp. nov., a hyperthermophilic hydrolytic archaeon from a hot spring of Kamchatka, and proposal of Ignisphaeraceae fam. nov.</title>
        <authorList>
            <person name="Podosokorskaya O.A."/>
            <person name="Elcheninov A.G."/>
            <person name="Maltseva A.I."/>
            <person name="Zayulina K.S."/>
            <person name="Novikov A."/>
            <person name="Merkel A.Y."/>
        </authorList>
    </citation>
    <scope>NUCLEOTIDE SEQUENCE [LARGE SCALE GENOMIC DNA]</scope>
    <source>
        <strain evidence="10 11">38H-sp</strain>
    </source>
</reference>
<dbReference type="InterPro" id="IPR012094">
    <property type="entry name" value="tRNA_Ile_lys_synt"/>
</dbReference>
<dbReference type="EC" id="6.3.4.19" evidence="8"/>
<proteinExistence type="inferred from homology"/>
<dbReference type="HAMAP" id="MF_01161">
    <property type="entry name" value="tRNA_Ile_lys_synt"/>
    <property type="match status" value="1"/>
</dbReference>
<evidence type="ECO:0000256" key="6">
    <source>
        <dbReference type="ARBA" id="ARBA00022840"/>
    </source>
</evidence>
<name>A0ABU9UE56_9SPIR</name>
<sequence length="459" mass="52883">MIKEKVISFFNMHPFLKRSRIAVALSGGPDSVALLHVLYELSSFFNLRLSVVYVEHGIRAYEERARERQMVLDYSKKYNLILHEKIVAPGFIEHVASEKSRSVEDVARDIRYDFFSSLVKEDKTDYIATAHTEDDQVETIFMRVLSGSDIFGLRGIPAIRLPYIRPLLTCTKEELLRYISELSLAYVVDSSNLSNDYLRNKIRNIAFPFLEKYFSGIKSGLLALSQKAEIFSKELQVLKTSLVWNYDSYGYYVDYNSFLHASEFERYMCLYEVFSMLGNNLPFSELPFKHIYGLIKDPKNISSIRLLSGRGFFLERCGDKIYVTRELAYGLENGYFLEVKTPGKYMLGNIGYVIIDFVEYGKNPVGTFSFPWCNERAFIIRSKKPGDVIEFSNHKKAINKFLQEWNVPVDRRGMLPIIEDTELGIVAILGSVFNKGQDIIRHGLPASTMQVAIKFLQER</sequence>
<evidence type="ECO:0000256" key="3">
    <source>
        <dbReference type="ARBA" id="ARBA00022598"/>
    </source>
</evidence>
<dbReference type="GO" id="GO:0032267">
    <property type="term" value="F:tRNA(Ile)-lysidine synthase activity"/>
    <property type="evidence" value="ECO:0007669"/>
    <property type="project" value="UniProtKB-EC"/>
</dbReference>